<dbReference type="Pfam" id="PF00990">
    <property type="entry name" value="GGDEF"/>
    <property type="match status" value="1"/>
</dbReference>
<keyword evidence="1" id="KW-1133">Transmembrane helix</keyword>
<feature type="domain" description="GGDEF" evidence="3">
    <location>
        <begin position="342"/>
        <end position="475"/>
    </location>
</feature>
<keyword evidence="1" id="KW-0472">Membrane</keyword>
<dbReference type="EMBL" id="PPCN01000001">
    <property type="protein sequence ID" value="POF34822.1"/>
    <property type="molecule type" value="Genomic_DNA"/>
</dbReference>
<evidence type="ECO:0000313" key="5">
    <source>
        <dbReference type="Proteomes" id="UP000236959"/>
    </source>
</evidence>
<dbReference type="SUPFAM" id="SSF55073">
    <property type="entry name" value="Nucleotide cyclase"/>
    <property type="match status" value="1"/>
</dbReference>
<dbReference type="CDD" id="cd01948">
    <property type="entry name" value="EAL"/>
    <property type="match status" value="1"/>
</dbReference>
<dbReference type="NCBIfam" id="TIGR00254">
    <property type="entry name" value="GGDEF"/>
    <property type="match status" value="1"/>
</dbReference>
<dbReference type="PROSITE" id="PS50887">
    <property type="entry name" value="GGDEF"/>
    <property type="match status" value="1"/>
</dbReference>
<dbReference type="RefSeq" id="WP_103221335.1">
    <property type="nucleotide sequence ID" value="NZ_PPCN01000001.1"/>
</dbReference>
<evidence type="ECO:0000313" key="4">
    <source>
        <dbReference type="EMBL" id="POF34822.1"/>
    </source>
</evidence>
<dbReference type="InterPro" id="IPR001633">
    <property type="entry name" value="EAL_dom"/>
</dbReference>
<accession>A0A2S3V4B0</accession>
<dbReference type="GO" id="GO:0071111">
    <property type="term" value="F:cyclic-guanylate-specific phosphodiesterase activity"/>
    <property type="evidence" value="ECO:0007669"/>
    <property type="project" value="InterPro"/>
</dbReference>
<evidence type="ECO:0000259" key="2">
    <source>
        <dbReference type="PROSITE" id="PS50883"/>
    </source>
</evidence>
<feature type="transmembrane region" description="Helical" evidence="1">
    <location>
        <begin position="6"/>
        <end position="26"/>
    </location>
</feature>
<organism evidence="4 5">
    <name type="scientific">Roseibium marinum</name>
    <dbReference type="NCBI Taxonomy" id="281252"/>
    <lineage>
        <taxon>Bacteria</taxon>
        <taxon>Pseudomonadati</taxon>
        <taxon>Pseudomonadota</taxon>
        <taxon>Alphaproteobacteria</taxon>
        <taxon>Hyphomicrobiales</taxon>
        <taxon>Stappiaceae</taxon>
        <taxon>Roseibium</taxon>
    </lineage>
</organism>
<sequence length="758" mass="83423">MRIRGWLTGLIVFMLAPSLLFASLWFHNKIENVRAIDRSLEGLHLIEALGPLMQEKALTGKVRDLSDDFRIQLKEFGGKDSSHALLEDLEAFIAEPKVPLALRQVRNLTSSLSQLAKLSSSASSETSRLPRLIQDTLLSVVIESSNMAKNAHHLASRGEINIWDKMLIPVQAGQFKAAADEAALNTAIYLTNPTGAGAQELQEQALLFRKTNLSFQTAGSKLLSSTIKAHTGGEVISDLLIMEQPKLVRVTFLLWHAALDTLNFDLLQQRAETLFAVALAGLAGCVVILAAFAVAVTLSRVLAVRTQQEFENLGFHDPLTGLPNRRALLKTIQNLPPANEDTRTGLLVFDLRHFKKVNDLHGDQYGDSILRQVAEQLTQIAEPDDFVSRTGGTEFMLLRRRLKNPLAFEHLAARLIHELGKERYLHTHKVTLASNVGIFITQPGAVVTDQVLVDAALALRSAKKLGPGKYSLFTHNMRETFEEHGETAKQLLKALHDGNIVPWYQPQIDIHTGTLVGAEALVRWIDGNDVRTPASFLPAAMEAGYMDLIEKTVREHAIRLAASVSDRTLHPIHFGLNVSADLLGSSEAADALDRQVRSMGLLPSHISLEILEAVMIDESTVAPIKENIARLSELGFFIELDDFGTGHSSISSLRDLKVDRVKIDRSFISGVDKDPDLQKFTSALINLAKSLDIRVLAEGVETAGELEWLKQNGCDDIQGFLISKAVPEDQLLTLILKHNFLMPLTAPAPRKTVLGLGH</sequence>
<protein>
    <submittedName>
        <fullName evidence="4">Diguanylate cyclase (GGDEF)-like protein</fullName>
    </submittedName>
</protein>
<dbReference type="InterPro" id="IPR043128">
    <property type="entry name" value="Rev_trsase/Diguanyl_cyclase"/>
</dbReference>
<dbReference type="SMART" id="SM00052">
    <property type="entry name" value="EAL"/>
    <property type="match status" value="1"/>
</dbReference>
<gene>
    <name evidence="4" type="ORF">CLV41_1011282</name>
</gene>
<dbReference type="InterPro" id="IPR000160">
    <property type="entry name" value="GGDEF_dom"/>
</dbReference>
<feature type="transmembrane region" description="Helical" evidence="1">
    <location>
        <begin position="274"/>
        <end position="298"/>
    </location>
</feature>
<keyword evidence="5" id="KW-1185">Reference proteome</keyword>
<dbReference type="CDD" id="cd01949">
    <property type="entry name" value="GGDEF"/>
    <property type="match status" value="1"/>
</dbReference>
<dbReference type="SUPFAM" id="SSF141868">
    <property type="entry name" value="EAL domain-like"/>
    <property type="match status" value="1"/>
</dbReference>
<dbReference type="Pfam" id="PF00563">
    <property type="entry name" value="EAL"/>
    <property type="match status" value="1"/>
</dbReference>
<dbReference type="SMART" id="SM00267">
    <property type="entry name" value="GGDEF"/>
    <property type="match status" value="1"/>
</dbReference>
<evidence type="ECO:0000256" key="1">
    <source>
        <dbReference type="SAM" id="Phobius"/>
    </source>
</evidence>
<dbReference type="InterPro" id="IPR029787">
    <property type="entry name" value="Nucleotide_cyclase"/>
</dbReference>
<comment type="caution">
    <text evidence="4">The sequence shown here is derived from an EMBL/GenBank/DDBJ whole genome shotgun (WGS) entry which is preliminary data.</text>
</comment>
<dbReference type="Gene3D" id="3.30.70.270">
    <property type="match status" value="1"/>
</dbReference>
<dbReference type="OrthoDB" id="9814202at2"/>
<name>A0A2S3V4B0_9HYPH</name>
<dbReference type="Gene3D" id="3.20.20.450">
    <property type="entry name" value="EAL domain"/>
    <property type="match status" value="1"/>
</dbReference>
<keyword evidence="1" id="KW-0812">Transmembrane</keyword>
<dbReference type="Proteomes" id="UP000236959">
    <property type="component" value="Unassembled WGS sequence"/>
</dbReference>
<dbReference type="AlphaFoldDB" id="A0A2S3V4B0"/>
<dbReference type="PANTHER" id="PTHR33121:SF70">
    <property type="entry name" value="SIGNALING PROTEIN YKOW"/>
    <property type="match status" value="1"/>
</dbReference>
<feature type="domain" description="EAL" evidence="2">
    <location>
        <begin position="484"/>
        <end position="739"/>
    </location>
</feature>
<evidence type="ECO:0000259" key="3">
    <source>
        <dbReference type="PROSITE" id="PS50887"/>
    </source>
</evidence>
<dbReference type="PANTHER" id="PTHR33121">
    <property type="entry name" value="CYCLIC DI-GMP PHOSPHODIESTERASE PDEF"/>
    <property type="match status" value="1"/>
</dbReference>
<dbReference type="InterPro" id="IPR035919">
    <property type="entry name" value="EAL_sf"/>
</dbReference>
<reference evidence="4 5" key="1">
    <citation type="submission" date="2018-01" db="EMBL/GenBank/DDBJ databases">
        <title>Genomic Encyclopedia of Archaeal and Bacterial Type Strains, Phase II (KMG-II): from individual species to whole genera.</title>
        <authorList>
            <person name="Goeker M."/>
        </authorList>
    </citation>
    <scope>NUCLEOTIDE SEQUENCE [LARGE SCALE GENOMIC DNA]</scope>
    <source>
        <strain evidence="4 5">DSM 17023</strain>
    </source>
</reference>
<dbReference type="InterPro" id="IPR050706">
    <property type="entry name" value="Cyclic-di-GMP_PDE-like"/>
</dbReference>
<proteinExistence type="predicted"/>
<dbReference type="PROSITE" id="PS50883">
    <property type="entry name" value="EAL"/>
    <property type="match status" value="1"/>
</dbReference>